<dbReference type="AlphaFoldDB" id="A0A7W9QHD9"/>
<protein>
    <recommendedName>
        <fullName evidence="1">DUF397 domain-containing protein</fullName>
    </recommendedName>
</protein>
<feature type="domain" description="DUF397" evidence="1">
    <location>
        <begin position="16"/>
        <end position="68"/>
    </location>
</feature>
<name>A0A7W9QHD9_9ACTN</name>
<sequence>MIKWENGMAADQIAGARWQKATASDAVNDCVEVARLSENEFAIRNSRHPEGPALIYTRSEWEAFVDGASKGEFNDMTV</sequence>
<dbReference type="InterPro" id="IPR007278">
    <property type="entry name" value="DUF397"/>
</dbReference>
<dbReference type="EMBL" id="JACHJL010000040">
    <property type="protein sequence ID" value="MBB5940325.1"/>
    <property type="molecule type" value="Genomic_DNA"/>
</dbReference>
<comment type="caution">
    <text evidence="2">The sequence shown here is derived from an EMBL/GenBank/DDBJ whole genome shotgun (WGS) entry which is preliminary data.</text>
</comment>
<dbReference type="RefSeq" id="WP_184580364.1">
    <property type="nucleotide sequence ID" value="NZ_JACHJL010000040.1"/>
</dbReference>
<evidence type="ECO:0000313" key="3">
    <source>
        <dbReference type="Proteomes" id="UP000588098"/>
    </source>
</evidence>
<gene>
    <name evidence="2" type="ORF">FHS42_007423</name>
</gene>
<evidence type="ECO:0000313" key="2">
    <source>
        <dbReference type="EMBL" id="MBB5940325.1"/>
    </source>
</evidence>
<reference evidence="2 3" key="1">
    <citation type="submission" date="2020-08" db="EMBL/GenBank/DDBJ databases">
        <title>Genomic Encyclopedia of Type Strains, Phase III (KMG-III): the genomes of soil and plant-associated and newly described type strains.</title>
        <authorList>
            <person name="Whitman W."/>
        </authorList>
    </citation>
    <scope>NUCLEOTIDE SEQUENCE [LARGE SCALE GENOMIC DNA]</scope>
    <source>
        <strain evidence="2 3">CECT 8305</strain>
    </source>
</reference>
<dbReference type="Proteomes" id="UP000588098">
    <property type="component" value="Unassembled WGS sequence"/>
</dbReference>
<proteinExistence type="predicted"/>
<keyword evidence="3" id="KW-1185">Reference proteome</keyword>
<accession>A0A7W9QHD9</accession>
<evidence type="ECO:0000259" key="1">
    <source>
        <dbReference type="Pfam" id="PF04149"/>
    </source>
</evidence>
<organism evidence="2 3">
    <name type="scientific">Streptomyces zagrosensis</name>
    <dbReference type="NCBI Taxonomy" id="1042984"/>
    <lineage>
        <taxon>Bacteria</taxon>
        <taxon>Bacillati</taxon>
        <taxon>Actinomycetota</taxon>
        <taxon>Actinomycetes</taxon>
        <taxon>Kitasatosporales</taxon>
        <taxon>Streptomycetaceae</taxon>
        <taxon>Streptomyces</taxon>
    </lineage>
</organism>
<dbReference type="Pfam" id="PF04149">
    <property type="entry name" value="DUF397"/>
    <property type="match status" value="1"/>
</dbReference>